<keyword evidence="2" id="KW-1185">Reference proteome</keyword>
<name>A0A845A9V9_9SPHN</name>
<dbReference type="OrthoDB" id="5740990at2"/>
<proteinExistence type="predicted"/>
<dbReference type="AlphaFoldDB" id="A0A845A9V9"/>
<evidence type="ECO:0000313" key="1">
    <source>
        <dbReference type="EMBL" id="MXP26474.1"/>
    </source>
</evidence>
<comment type="caution">
    <text evidence="1">The sequence shown here is derived from an EMBL/GenBank/DDBJ whole genome shotgun (WGS) entry which is preliminary data.</text>
</comment>
<dbReference type="Pfam" id="PF20099">
    <property type="entry name" value="DUF6489"/>
    <property type="match status" value="1"/>
</dbReference>
<dbReference type="Proteomes" id="UP000460561">
    <property type="component" value="Unassembled WGS sequence"/>
</dbReference>
<gene>
    <name evidence="1" type="ORF">GRI39_10530</name>
</gene>
<accession>A0A845A9V9</accession>
<organism evidence="1 2">
    <name type="scientific">Altericroceibacterium indicum</name>
    <dbReference type="NCBI Taxonomy" id="374177"/>
    <lineage>
        <taxon>Bacteria</taxon>
        <taxon>Pseudomonadati</taxon>
        <taxon>Pseudomonadota</taxon>
        <taxon>Alphaproteobacteria</taxon>
        <taxon>Sphingomonadales</taxon>
        <taxon>Erythrobacteraceae</taxon>
        <taxon>Altericroceibacterium</taxon>
    </lineage>
</organism>
<reference evidence="1 2" key="1">
    <citation type="submission" date="2019-12" db="EMBL/GenBank/DDBJ databases">
        <title>Genomic-based taxomic classification of the family Erythrobacteraceae.</title>
        <authorList>
            <person name="Xu L."/>
        </authorList>
    </citation>
    <scope>NUCLEOTIDE SEQUENCE [LARGE SCALE GENOMIC DNA]</scope>
    <source>
        <strain evidence="1 2">DSM 18604</strain>
    </source>
</reference>
<sequence>MKVNIEIECTPQEARSFMGLPDVERANEAYLEQMSKAMKGVSNVDQLQEYAKQLAPMGQMGVKFFQSLMENSASFNDGAKKSRPSDDKTKP</sequence>
<dbReference type="InterPro" id="IPR045502">
    <property type="entry name" value="DUF6489"/>
</dbReference>
<dbReference type="EMBL" id="WTYQ01000003">
    <property type="protein sequence ID" value="MXP26474.1"/>
    <property type="molecule type" value="Genomic_DNA"/>
</dbReference>
<evidence type="ECO:0000313" key="2">
    <source>
        <dbReference type="Proteomes" id="UP000460561"/>
    </source>
</evidence>
<protein>
    <submittedName>
        <fullName evidence="1">Uncharacterized protein</fullName>
    </submittedName>
</protein>
<dbReference type="RefSeq" id="WP_160739644.1">
    <property type="nucleotide sequence ID" value="NZ_WTYQ01000003.1"/>
</dbReference>